<comment type="similarity">
    <text evidence="2">Belongs to the PEP-utilizing enzyme family.</text>
</comment>
<dbReference type="GO" id="GO:0016301">
    <property type="term" value="F:kinase activity"/>
    <property type="evidence" value="ECO:0007669"/>
    <property type="project" value="UniProtKB-KW"/>
</dbReference>
<evidence type="ECO:0000256" key="3">
    <source>
        <dbReference type="ARBA" id="ARBA00016544"/>
    </source>
</evidence>
<evidence type="ECO:0000259" key="11">
    <source>
        <dbReference type="Pfam" id="PF05524"/>
    </source>
</evidence>
<evidence type="ECO:0000256" key="8">
    <source>
        <dbReference type="ARBA" id="ARBA00033235"/>
    </source>
</evidence>
<protein>
    <recommendedName>
        <fullName evidence="3">Phosphoenolpyruvate-protein phosphotransferase</fullName>
    </recommendedName>
    <alternativeName>
        <fullName evidence="8">Phosphotransferase system, enzyme I</fullName>
    </alternativeName>
</protein>
<dbReference type="SUPFAM" id="SSF51621">
    <property type="entry name" value="Phosphoenolpyruvate/pyruvate domain"/>
    <property type="match status" value="1"/>
</dbReference>
<keyword evidence="5" id="KW-0479">Metal-binding</keyword>
<evidence type="ECO:0000256" key="4">
    <source>
        <dbReference type="ARBA" id="ARBA00022679"/>
    </source>
</evidence>
<evidence type="ECO:0000256" key="1">
    <source>
        <dbReference type="ARBA" id="ARBA00001946"/>
    </source>
</evidence>
<accession>A0A173LMU4</accession>
<dbReference type="GO" id="GO:0046872">
    <property type="term" value="F:metal ion binding"/>
    <property type="evidence" value="ECO:0007669"/>
    <property type="project" value="UniProtKB-KW"/>
</dbReference>
<dbReference type="InterPro" id="IPR018274">
    <property type="entry name" value="PEP_util_AS"/>
</dbReference>
<dbReference type="InterPro" id="IPR000121">
    <property type="entry name" value="PEP_util_C"/>
</dbReference>
<dbReference type="Gene3D" id="3.50.30.10">
    <property type="entry name" value="Phosphohistidine domain"/>
    <property type="match status" value="1"/>
</dbReference>
<name>A0A173LMU4_9ACTN</name>
<dbReference type="InterPro" id="IPR036637">
    <property type="entry name" value="Phosphohistidine_dom_sf"/>
</dbReference>
<sequence length="573" mass="59230">MALREGSIPEKTFSGTGVVAGIAYAPVVWASHVAIEVSTESDPSLSGEREIEYEKQRVADAANAVADRLIARAQHASGAASEVLAANAQLARDKGWIKEAGKNVAKGVRAEGAAQLATNKFVGMFEKLGGRQAERVTDLKDICARILAELTGRPEPGVPEFAEPSVLAAADLAPADTAGLDAESVRAIVTEFGGPTSHTSIIARQLGIPCVVAASGLSGIEPGSTVLVDGAAGTIELGADPDEATARAEADAVLREKAAAWTGPAALADGTPVDLLANVQDGATARAAAEGPAQGIGLFRTELAFLDRSSEPTVDEQAEMYGEVLDAFPGAKVVTRTLDAGSDKPVKFAGLPDEDNPALGVRGLRIDSLDRGLLDRQLDGLAKAAERLESGRQAWVMAPMVATVTEAKDFAARCRERNLSPGIMIEIPAAAINIDKFLPIVDFVSIGTNDLTQYTMAADRMSPHLAELTDPWQPAVLGLIARVAEGAQEYEREHSRTVPVGVCGEAAADPFLAVALLGMGVSSLSAAAAAVPFVGAQLAAVSPQICAEAARLALAADTAKEAKKSVIELVSSS</sequence>
<evidence type="ECO:0000256" key="7">
    <source>
        <dbReference type="ARBA" id="ARBA00022842"/>
    </source>
</evidence>
<evidence type="ECO:0000259" key="10">
    <source>
        <dbReference type="Pfam" id="PF02896"/>
    </source>
</evidence>
<dbReference type="InterPro" id="IPR008731">
    <property type="entry name" value="PTS_EIN"/>
</dbReference>
<evidence type="ECO:0000256" key="2">
    <source>
        <dbReference type="ARBA" id="ARBA00007837"/>
    </source>
</evidence>
<dbReference type="Pfam" id="PF05524">
    <property type="entry name" value="PEP-utilisers_N"/>
    <property type="match status" value="1"/>
</dbReference>
<dbReference type="PRINTS" id="PR01736">
    <property type="entry name" value="PHPHTRNFRASE"/>
</dbReference>
<dbReference type="Gene3D" id="3.20.20.60">
    <property type="entry name" value="Phosphoenolpyruvate-binding domains"/>
    <property type="match status" value="1"/>
</dbReference>
<dbReference type="InterPro" id="IPR015813">
    <property type="entry name" value="Pyrv/PenolPyrv_kinase-like_dom"/>
</dbReference>
<evidence type="ECO:0000256" key="5">
    <source>
        <dbReference type="ARBA" id="ARBA00022723"/>
    </source>
</evidence>
<keyword evidence="6" id="KW-0418">Kinase</keyword>
<reference evidence="12 13" key="1">
    <citation type="submission" date="2016-06" db="EMBL/GenBank/DDBJ databases">
        <title>Complete genome sequence of a saline-alkali tolerant type strain Dietzia timorensis ID05-A0528T.</title>
        <authorList>
            <person name="Wu X."/>
        </authorList>
    </citation>
    <scope>NUCLEOTIDE SEQUENCE [LARGE SCALE GENOMIC DNA]</scope>
    <source>
        <strain evidence="12 13">ID05-A0528</strain>
    </source>
</reference>
<feature type="domain" description="PEP-utilising enzyme C-terminal" evidence="10">
    <location>
        <begin position="260"/>
        <end position="540"/>
    </location>
</feature>
<evidence type="ECO:0000313" key="13">
    <source>
        <dbReference type="Proteomes" id="UP000186104"/>
    </source>
</evidence>
<comment type="cofactor">
    <cofactor evidence="1">
        <name>Mg(2+)</name>
        <dbReference type="ChEBI" id="CHEBI:18420"/>
    </cofactor>
</comment>
<evidence type="ECO:0000256" key="6">
    <source>
        <dbReference type="ARBA" id="ARBA00022777"/>
    </source>
</evidence>
<dbReference type="EMBL" id="CP015961">
    <property type="protein sequence ID" value="ANI92052.1"/>
    <property type="molecule type" value="Genomic_DNA"/>
</dbReference>
<feature type="domain" description="PEP-utilising enzyme mobile" evidence="9">
    <location>
        <begin position="162"/>
        <end position="233"/>
    </location>
</feature>
<keyword evidence="12" id="KW-0670">Pyruvate</keyword>
<dbReference type="SUPFAM" id="SSF52009">
    <property type="entry name" value="Phosphohistidine domain"/>
    <property type="match status" value="1"/>
</dbReference>
<keyword evidence="13" id="KW-1185">Reference proteome</keyword>
<dbReference type="InterPro" id="IPR050499">
    <property type="entry name" value="PEP-utilizing_PTS_enzyme"/>
</dbReference>
<proteinExistence type="inferred from homology"/>
<dbReference type="InterPro" id="IPR023151">
    <property type="entry name" value="PEP_util_CS"/>
</dbReference>
<feature type="domain" description="Phosphotransferase system enzyme I N-terminal" evidence="11">
    <location>
        <begin position="15"/>
        <end position="134"/>
    </location>
</feature>
<dbReference type="RefSeq" id="WP_067471941.1">
    <property type="nucleotide sequence ID" value="NZ_CP015961.1"/>
</dbReference>
<dbReference type="OrthoDB" id="9765468at2"/>
<dbReference type="Pfam" id="PF02896">
    <property type="entry name" value="PEP-utilizers_C"/>
    <property type="match status" value="1"/>
</dbReference>
<dbReference type="PANTHER" id="PTHR46244:SF3">
    <property type="entry name" value="PHOSPHOENOLPYRUVATE-PROTEIN PHOSPHOTRANSFERASE"/>
    <property type="match status" value="1"/>
</dbReference>
<dbReference type="PROSITE" id="PS00742">
    <property type="entry name" value="PEP_ENZYMES_2"/>
    <property type="match status" value="1"/>
</dbReference>
<dbReference type="Proteomes" id="UP000186104">
    <property type="component" value="Chromosome"/>
</dbReference>
<keyword evidence="7" id="KW-0460">Magnesium</keyword>
<dbReference type="PANTHER" id="PTHR46244">
    <property type="entry name" value="PHOSPHOENOLPYRUVATE-PROTEIN PHOSPHOTRANSFERASE"/>
    <property type="match status" value="1"/>
</dbReference>
<organism evidence="12 13">
    <name type="scientific">Dietzia timorensis</name>
    <dbReference type="NCBI Taxonomy" id="499555"/>
    <lineage>
        <taxon>Bacteria</taxon>
        <taxon>Bacillati</taxon>
        <taxon>Actinomycetota</taxon>
        <taxon>Actinomycetes</taxon>
        <taxon>Mycobacteriales</taxon>
        <taxon>Dietziaceae</taxon>
        <taxon>Dietzia</taxon>
    </lineage>
</organism>
<dbReference type="PROSITE" id="PS00370">
    <property type="entry name" value="PEP_ENZYMES_PHOS_SITE"/>
    <property type="match status" value="1"/>
</dbReference>
<dbReference type="InterPro" id="IPR036618">
    <property type="entry name" value="PtsI_HPr-bd_sf"/>
</dbReference>
<dbReference type="SUPFAM" id="SSF47831">
    <property type="entry name" value="Enzyme I of the PEP:sugar phosphotransferase system HPr-binding (sub)domain"/>
    <property type="match status" value="1"/>
</dbReference>
<dbReference type="InterPro" id="IPR040442">
    <property type="entry name" value="Pyrv_kinase-like_dom_sf"/>
</dbReference>
<dbReference type="KEGG" id="dtm:BJL86_1267"/>
<dbReference type="AlphaFoldDB" id="A0A173LMU4"/>
<dbReference type="GO" id="GO:0009401">
    <property type="term" value="P:phosphoenolpyruvate-dependent sugar phosphotransferase system"/>
    <property type="evidence" value="ECO:0007669"/>
    <property type="project" value="InterPro"/>
</dbReference>
<dbReference type="Gene3D" id="1.10.274.10">
    <property type="entry name" value="PtsI, HPr-binding domain"/>
    <property type="match status" value="1"/>
</dbReference>
<dbReference type="InterPro" id="IPR008279">
    <property type="entry name" value="PEP-util_enz_mobile_dom"/>
</dbReference>
<dbReference type="STRING" id="499555.BJL86_1267"/>
<keyword evidence="4 12" id="KW-0808">Transferase</keyword>
<dbReference type="Pfam" id="PF00391">
    <property type="entry name" value="PEP-utilizers"/>
    <property type="match status" value="1"/>
</dbReference>
<evidence type="ECO:0000259" key="9">
    <source>
        <dbReference type="Pfam" id="PF00391"/>
    </source>
</evidence>
<gene>
    <name evidence="12" type="ORF">BJL86_1267</name>
</gene>
<evidence type="ECO:0000313" key="12">
    <source>
        <dbReference type="EMBL" id="ANI92052.1"/>
    </source>
</evidence>